<dbReference type="EMBL" id="CAMAPF010000154">
    <property type="protein sequence ID" value="CAH9109545.1"/>
    <property type="molecule type" value="Genomic_DNA"/>
</dbReference>
<evidence type="ECO:0000256" key="4">
    <source>
        <dbReference type="ARBA" id="ARBA00023163"/>
    </source>
</evidence>
<sequence>MNLPPPRNPARPSTSELAPPPSPLGGVQIINSHDRFPSLPQSSGSVIGCRPGQGNPAIGSSTGAGMLMPPPPVPAYRYGCTSAAGARPSRMPPPAYLCGNPSSSGAAMPRPQLPARDSHSGSTSAARDAPDGHTAAVVSQTFRERRQLVVDMAMSAMDELVEMAQLVEPLWVVDPSSSRVLQLDEAEYASRFVLSAPNQLQPSPGSNNYKAQASCGSAIVRMRLSKLLQIFLNVSNWASVFSSIVSKVVREDFLSIGVAGTHDGALQVISADFHVPTPQVTPESHYFLRYCKKNCSNGTWGIVDVSIDRRLGMTPVGRSSRRPSGCLFQETLNGHTKVTWVEHMEAHGGNEAVNIYKRLLCSGMPFGAKRWIEILDSHCERIACMMSLNMPSPTNLAVINPEGKRSIFKLAERMVNGYMNAVSGSIVHPWKVISGTGVGVNDVRVMIRKNINDPRTPSGTILCAATSFWLPLKPKNAFDFLREERNRLQWDMFSGGGYMAEITSMRYDREIGNSVSLYIGENCSQGNTMILQESTTNSTGSFIIHSSVDMTKMKGVFMGGNPKFVSLLPCGIIILSDGELGDTSSGSLLTISSQILVDPDPTAQLPPESIKS</sequence>
<dbReference type="PANTHER" id="PTHR45654:SF93">
    <property type="entry name" value="HOMEOBOX-LEUCINE ZIPPER PROTEIN HDG2-RELATED"/>
    <property type="match status" value="1"/>
</dbReference>
<reference evidence="8" key="1">
    <citation type="submission" date="2022-07" db="EMBL/GenBank/DDBJ databases">
        <authorList>
            <person name="Macas J."/>
            <person name="Novak P."/>
            <person name="Neumann P."/>
        </authorList>
    </citation>
    <scope>NUCLEOTIDE SEQUENCE</scope>
</reference>
<organism evidence="8 9">
    <name type="scientific">Cuscuta epithymum</name>
    <dbReference type="NCBI Taxonomy" id="186058"/>
    <lineage>
        <taxon>Eukaryota</taxon>
        <taxon>Viridiplantae</taxon>
        <taxon>Streptophyta</taxon>
        <taxon>Embryophyta</taxon>
        <taxon>Tracheophyta</taxon>
        <taxon>Spermatophyta</taxon>
        <taxon>Magnoliopsida</taxon>
        <taxon>eudicotyledons</taxon>
        <taxon>Gunneridae</taxon>
        <taxon>Pentapetalae</taxon>
        <taxon>asterids</taxon>
        <taxon>lamiids</taxon>
        <taxon>Solanales</taxon>
        <taxon>Convolvulaceae</taxon>
        <taxon>Cuscuteae</taxon>
        <taxon>Cuscuta</taxon>
        <taxon>Cuscuta subgen. Cuscuta</taxon>
    </lineage>
</organism>
<name>A0AAV0DX24_9ASTE</name>
<keyword evidence="9" id="KW-1185">Reference proteome</keyword>
<evidence type="ECO:0000259" key="7">
    <source>
        <dbReference type="PROSITE" id="PS50848"/>
    </source>
</evidence>
<accession>A0AAV0DX24</accession>
<proteinExistence type="predicted"/>
<dbReference type="Pfam" id="PF25797">
    <property type="entry name" value="PDF2_C"/>
    <property type="match status" value="1"/>
</dbReference>
<dbReference type="InterPro" id="IPR042160">
    <property type="entry name" value="HD-Zip_IV"/>
</dbReference>
<feature type="region of interest" description="Disordered" evidence="6">
    <location>
        <begin position="1"/>
        <end position="65"/>
    </location>
</feature>
<keyword evidence="5" id="KW-0539">Nucleus</keyword>
<gene>
    <name evidence="8" type="ORF">CEPIT_LOCUS18820</name>
</gene>
<dbReference type="PANTHER" id="PTHR45654">
    <property type="entry name" value="HOMEOBOX-LEUCINE ZIPPER PROTEIN MERISTEM L1"/>
    <property type="match status" value="1"/>
</dbReference>
<comment type="caution">
    <text evidence="8">The sequence shown here is derived from an EMBL/GenBank/DDBJ whole genome shotgun (WGS) entry which is preliminary data.</text>
</comment>
<dbReference type="InterPro" id="IPR002913">
    <property type="entry name" value="START_lipid-bd_dom"/>
</dbReference>
<evidence type="ECO:0000313" key="9">
    <source>
        <dbReference type="Proteomes" id="UP001152523"/>
    </source>
</evidence>
<dbReference type="InterPro" id="IPR057993">
    <property type="entry name" value="HD-Zip_IV_C"/>
</dbReference>
<keyword evidence="3" id="KW-0371">Homeobox</keyword>
<dbReference type="SUPFAM" id="SSF55961">
    <property type="entry name" value="Bet v1-like"/>
    <property type="match status" value="2"/>
</dbReference>
<evidence type="ECO:0000256" key="2">
    <source>
        <dbReference type="ARBA" id="ARBA00023125"/>
    </source>
</evidence>
<dbReference type="GO" id="GO:0008289">
    <property type="term" value="F:lipid binding"/>
    <property type="evidence" value="ECO:0007669"/>
    <property type="project" value="InterPro"/>
</dbReference>
<evidence type="ECO:0000313" key="8">
    <source>
        <dbReference type="EMBL" id="CAH9109545.1"/>
    </source>
</evidence>
<dbReference type="AlphaFoldDB" id="A0AAV0DX24"/>
<evidence type="ECO:0000256" key="1">
    <source>
        <dbReference type="ARBA" id="ARBA00023015"/>
    </source>
</evidence>
<feature type="non-terminal residue" evidence="8">
    <location>
        <position position="612"/>
    </location>
</feature>
<dbReference type="GO" id="GO:0003677">
    <property type="term" value="F:DNA binding"/>
    <property type="evidence" value="ECO:0007669"/>
    <property type="project" value="UniProtKB-KW"/>
</dbReference>
<dbReference type="Pfam" id="PF01852">
    <property type="entry name" value="START"/>
    <property type="match status" value="1"/>
</dbReference>
<dbReference type="SMART" id="SM00234">
    <property type="entry name" value="START"/>
    <property type="match status" value="1"/>
</dbReference>
<keyword evidence="2" id="KW-0238">DNA-binding</keyword>
<keyword evidence="1" id="KW-0805">Transcription regulation</keyword>
<keyword evidence="4" id="KW-0804">Transcription</keyword>
<feature type="domain" description="START" evidence="7">
    <location>
        <begin position="142"/>
        <end position="384"/>
    </location>
</feature>
<evidence type="ECO:0000256" key="6">
    <source>
        <dbReference type="SAM" id="MobiDB-lite"/>
    </source>
</evidence>
<evidence type="ECO:0000256" key="3">
    <source>
        <dbReference type="ARBA" id="ARBA00023155"/>
    </source>
</evidence>
<protein>
    <recommendedName>
        <fullName evidence="7">START domain-containing protein</fullName>
    </recommendedName>
</protein>
<dbReference type="Proteomes" id="UP001152523">
    <property type="component" value="Unassembled WGS sequence"/>
</dbReference>
<dbReference type="PROSITE" id="PS50848">
    <property type="entry name" value="START"/>
    <property type="match status" value="1"/>
</dbReference>
<evidence type="ECO:0000256" key="5">
    <source>
        <dbReference type="ARBA" id="ARBA00023242"/>
    </source>
</evidence>
<feature type="region of interest" description="Disordered" evidence="6">
    <location>
        <begin position="96"/>
        <end position="134"/>
    </location>
</feature>